<dbReference type="EC" id="2.1.1.137" evidence="4"/>
<evidence type="ECO:0000256" key="8">
    <source>
        <dbReference type="ARBA" id="ARBA00048428"/>
    </source>
</evidence>
<feature type="domain" description="Methyltransferase" evidence="10">
    <location>
        <begin position="117"/>
        <end position="262"/>
    </location>
</feature>
<comment type="catalytic activity">
    <reaction evidence="8">
        <text>arsenic triglutathione + 3 [thioredoxin]-dithiol + 3 S-adenosyl-L-methionine = trimethylarsine + 3 [thioredoxin]-disulfide + 3 glutathione + 3 S-adenosyl-L-homocysteine + 3 H(+)</text>
        <dbReference type="Rhea" id="RHEA:69432"/>
        <dbReference type="Rhea" id="RHEA-COMP:10698"/>
        <dbReference type="Rhea" id="RHEA-COMP:10700"/>
        <dbReference type="ChEBI" id="CHEBI:15378"/>
        <dbReference type="ChEBI" id="CHEBI:27130"/>
        <dbReference type="ChEBI" id="CHEBI:29950"/>
        <dbReference type="ChEBI" id="CHEBI:50058"/>
        <dbReference type="ChEBI" id="CHEBI:57856"/>
        <dbReference type="ChEBI" id="CHEBI:57925"/>
        <dbReference type="ChEBI" id="CHEBI:59789"/>
        <dbReference type="ChEBI" id="CHEBI:183640"/>
        <dbReference type="EC" id="2.1.1.137"/>
    </reaction>
</comment>
<dbReference type="PANTHER" id="PTHR43675:SF8">
    <property type="entry name" value="ARSENITE METHYLTRANSFERASE"/>
    <property type="match status" value="1"/>
</dbReference>
<dbReference type="InterPro" id="IPR026669">
    <property type="entry name" value="Arsenite_MeTrfase-like"/>
</dbReference>
<evidence type="ECO:0000256" key="5">
    <source>
        <dbReference type="ARBA" id="ARBA00034545"/>
    </source>
</evidence>
<dbReference type="GO" id="GO:0030791">
    <property type="term" value="F:arsenite methyltransferase activity"/>
    <property type="evidence" value="ECO:0007669"/>
    <property type="project" value="UniProtKB-EC"/>
</dbReference>
<accession>A0A343TKA5</accession>
<keyword evidence="2" id="KW-0949">S-adenosyl-L-methionine</keyword>
<dbReference type="EMBL" id="CP025066">
    <property type="protein sequence ID" value="AUX09527.1"/>
    <property type="molecule type" value="Genomic_DNA"/>
</dbReference>
<comment type="similarity">
    <text evidence="3">Belongs to the methyltransferase superfamily. Arsenite methyltransferase family.</text>
</comment>
<dbReference type="PANTHER" id="PTHR43675">
    <property type="entry name" value="ARSENITE METHYLTRANSFERASE"/>
    <property type="match status" value="1"/>
</dbReference>
<evidence type="ECO:0000256" key="3">
    <source>
        <dbReference type="ARBA" id="ARBA00034487"/>
    </source>
</evidence>
<dbReference type="SUPFAM" id="SSF53335">
    <property type="entry name" value="S-adenosyl-L-methionine-dependent methyltransferases"/>
    <property type="match status" value="1"/>
</dbReference>
<evidence type="ECO:0000313" key="12">
    <source>
        <dbReference type="Proteomes" id="UP000263012"/>
    </source>
</evidence>
<comment type="catalytic activity">
    <reaction evidence="7">
        <text>arsenic triglutathione + 2 [thioredoxin]-dithiol + 2 S-adenosyl-L-methionine + H2O = dimethylarsinous acid + 2 [thioredoxin]-disulfide + 3 glutathione + 2 S-adenosyl-L-homocysteine + 2 H(+)</text>
        <dbReference type="Rhea" id="RHEA:69464"/>
        <dbReference type="Rhea" id="RHEA-COMP:10698"/>
        <dbReference type="Rhea" id="RHEA-COMP:10700"/>
        <dbReference type="ChEBI" id="CHEBI:15377"/>
        <dbReference type="ChEBI" id="CHEBI:15378"/>
        <dbReference type="ChEBI" id="CHEBI:23808"/>
        <dbReference type="ChEBI" id="CHEBI:29950"/>
        <dbReference type="ChEBI" id="CHEBI:50058"/>
        <dbReference type="ChEBI" id="CHEBI:57856"/>
        <dbReference type="ChEBI" id="CHEBI:57925"/>
        <dbReference type="ChEBI" id="CHEBI:59789"/>
        <dbReference type="ChEBI" id="CHEBI:183640"/>
        <dbReference type="EC" id="2.1.1.137"/>
    </reaction>
</comment>
<evidence type="ECO:0000256" key="4">
    <source>
        <dbReference type="ARBA" id="ARBA00034521"/>
    </source>
</evidence>
<dbReference type="GeneID" id="37878257"/>
<dbReference type="RefSeq" id="WP_119818244.1">
    <property type="nucleotide sequence ID" value="NZ_CP025066.1"/>
</dbReference>
<dbReference type="Gene3D" id="3.40.50.150">
    <property type="entry name" value="Vaccinia Virus protein VP39"/>
    <property type="match status" value="1"/>
</dbReference>
<feature type="region of interest" description="Disordered" evidence="9">
    <location>
        <begin position="1"/>
        <end position="84"/>
    </location>
</feature>
<feature type="compositionally biased region" description="Basic and acidic residues" evidence="9">
    <location>
        <begin position="17"/>
        <end position="28"/>
    </location>
</feature>
<evidence type="ECO:0000256" key="6">
    <source>
        <dbReference type="ARBA" id="ARBA00047941"/>
    </source>
</evidence>
<dbReference type="InterPro" id="IPR029063">
    <property type="entry name" value="SAM-dependent_MTases_sf"/>
</dbReference>
<dbReference type="OrthoDB" id="57427at2157"/>
<proteinExistence type="inferred from homology"/>
<reference evidence="12" key="1">
    <citation type="submission" date="2017-11" db="EMBL/GenBank/DDBJ databases">
        <title>Phenotypic and genomic properties of facultatively anaerobic sulfur-reducing natronoarchaea from hypersaline soda lakes.</title>
        <authorList>
            <person name="Sorokin D.Y."/>
            <person name="Kublanov I.V."/>
            <person name="Roman P."/>
            <person name="Sinninghe Damste J.S."/>
            <person name="Golyshin P.N."/>
            <person name="Rojo D."/>
            <person name="Ciordia S."/>
            <person name="Mena M.D.C."/>
            <person name="Ferrer M."/>
            <person name="Messina E."/>
            <person name="Smedile F."/>
            <person name="La Spada G."/>
            <person name="La Cono V."/>
            <person name="Yakimov M.M."/>
        </authorList>
    </citation>
    <scope>NUCLEOTIDE SEQUENCE [LARGE SCALE GENOMIC DNA]</scope>
    <source>
        <strain evidence="12">AArc-Sl</strain>
    </source>
</reference>
<gene>
    <name evidence="11" type="primary">arsM</name>
    <name evidence="11" type="ORF">AArcSl_1901</name>
</gene>
<keyword evidence="11" id="KW-0489">Methyltransferase</keyword>
<dbReference type="Proteomes" id="UP000263012">
    <property type="component" value="Chromosome"/>
</dbReference>
<feature type="compositionally biased region" description="Acidic residues" evidence="9">
    <location>
        <begin position="55"/>
        <end position="68"/>
    </location>
</feature>
<dbReference type="Pfam" id="PF13847">
    <property type="entry name" value="Methyltransf_31"/>
    <property type="match status" value="1"/>
</dbReference>
<organism evidence="11 12">
    <name type="scientific">Halalkaliarchaeum desulfuricum</name>
    <dbReference type="NCBI Taxonomy" id="2055893"/>
    <lineage>
        <taxon>Archaea</taxon>
        <taxon>Methanobacteriati</taxon>
        <taxon>Methanobacteriota</taxon>
        <taxon>Stenosarchaea group</taxon>
        <taxon>Halobacteria</taxon>
        <taxon>Halobacteriales</taxon>
        <taxon>Haloferacaceae</taxon>
        <taxon>Halalkaliarchaeum</taxon>
    </lineage>
</organism>
<evidence type="ECO:0000313" key="11">
    <source>
        <dbReference type="EMBL" id="AUX09527.1"/>
    </source>
</evidence>
<dbReference type="AlphaFoldDB" id="A0A343TKA5"/>
<evidence type="ECO:0000256" key="9">
    <source>
        <dbReference type="SAM" id="MobiDB-lite"/>
    </source>
</evidence>
<evidence type="ECO:0000256" key="7">
    <source>
        <dbReference type="ARBA" id="ARBA00047943"/>
    </source>
</evidence>
<evidence type="ECO:0000259" key="10">
    <source>
        <dbReference type="Pfam" id="PF13847"/>
    </source>
</evidence>
<keyword evidence="12" id="KW-1185">Reference proteome</keyword>
<dbReference type="InterPro" id="IPR025714">
    <property type="entry name" value="Methyltranfer_dom"/>
</dbReference>
<evidence type="ECO:0000256" key="1">
    <source>
        <dbReference type="ARBA" id="ARBA00022679"/>
    </source>
</evidence>
<evidence type="ECO:0000256" key="2">
    <source>
        <dbReference type="ARBA" id="ARBA00022691"/>
    </source>
</evidence>
<protein>
    <recommendedName>
        <fullName evidence="5">Arsenite methyltransferase</fullName>
        <ecNumber evidence="4">2.1.1.137</ecNumber>
    </recommendedName>
</protein>
<name>A0A343TKA5_9EURY</name>
<sequence length="304" mass="32119">MSETPQSTDDQDESNDGIDHTDPADRTGLDPAEQRTAVRQRYADVATEGGSCCGDGDDSGSTVDEETACCESGGSDESTSSIDSERLGYTQSQLEAVESGADLGLGCGNPTAIADLEAGETVLDLGAGGGFDCFLAAREVGDSGRVIGVDMTPEMVEKARENARKNDAENVEFRLGEIEHLPVADETVDVILSNCVINLSPDKPRVFEEAYRVLNPGGRLAVSDVVRSGELPDDLAADPASVASCIGDAAPVDEIEAALREAGFVDVAVEPKEGSREFIDEWDPERDLGDYVVSASIRGRKPER</sequence>
<comment type="catalytic activity">
    <reaction evidence="6">
        <text>arsenic triglutathione + [thioredoxin]-dithiol + S-adenosyl-L-methionine + 2 H2O = methylarsonous acid + [thioredoxin]-disulfide + 3 glutathione + S-adenosyl-L-homocysteine + H(+)</text>
        <dbReference type="Rhea" id="RHEA:69460"/>
        <dbReference type="Rhea" id="RHEA-COMP:10698"/>
        <dbReference type="Rhea" id="RHEA-COMP:10700"/>
        <dbReference type="ChEBI" id="CHEBI:15377"/>
        <dbReference type="ChEBI" id="CHEBI:15378"/>
        <dbReference type="ChEBI" id="CHEBI:17826"/>
        <dbReference type="ChEBI" id="CHEBI:29950"/>
        <dbReference type="ChEBI" id="CHEBI:50058"/>
        <dbReference type="ChEBI" id="CHEBI:57856"/>
        <dbReference type="ChEBI" id="CHEBI:57925"/>
        <dbReference type="ChEBI" id="CHEBI:59789"/>
        <dbReference type="ChEBI" id="CHEBI:183640"/>
        <dbReference type="EC" id="2.1.1.137"/>
    </reaction>
</comment>
<dbReference type="CDD" id="cd02440">
    <property type="entry name" value="AdoMet_MTases"/>
    <property type="match status" value="1"/>
</dbReference>
<dbReference type="NCBIfam" id="NF008823">
    <property type="entry name" value="PRK11873.1"/>
    <property type="match status" value="1"/>
</dbReference>
<dbReference type="GO" id="GO:0032259">
    <property type="term" value="P:methylation"/>
    <property type="evidence" value="ECO:0007669"/>
    <property type="project" value="UniProtKB-KW"/>
</dbReference>
<dbReference type="KEGG" id="hdf:AArcSl_1901"/>
<keyword evidence="1 11" id="KW-0808">Transferase</keyword>